<gene>
    <name evidence="3" type="ORF">C4F51_14945</name>
</gene>
<dbReference type="InterPro" id="IPR037185">
    <property type="entry name" value="EmrE-like"/>
</dbReference>
<reference evidence="3" key="1">
    <citation type="submission" date="2018-07" db="EMBL/GenBank/DDBJ databases">
        <title>Genome assembly of strain Ka43.</title>
        <authorList>
            <person name="Kukolya J."/>
            <person name="Nagy I."/>
            <person name="Horvath B."/>
            <person name="Toth A."/>
        </authorList>
    </citation>
    <scope>NUCLEOTIDE SEQUENCE</scope>
    <source>
        <strain evidence="3">KB43</strain>
    </source>
</reference>
<name>A0A928YUB1_9GAMM</name>
<feature type="transmembrane region" description="Helical" evidence="1">
    <location>
        <begin position="59"/>
        <end position="80"/>
    </location>
</feature>
<keyword evidence="1" id="KW-0812">Transmembrane</keyword>
<dbReference type="EMBL" id="PRDL01000001">
    <property type="protein sequence ID" value="MBE8718481.1"/>
    <property type="molecule type" value="Genomic_DNA"/>
</dbReference>
<dbReference type="RefSeq" id="WP_193911088.1">
    <property type="nucleotide sequence ID" value="NZ_PRDL01000001.1"/>
</dbReference>
<dbReference type="AlphaFoldDB" id="A0A928YUB1"/>
<dbReference type="Proteomes" id="UP000652567">
    <property type="component" value="Unassembled WGS sequence"/>
</dbReference>
<keyword evidence="1" id="KW-0472">Membrane</keyword>
<feature type="transmembrane region" description="Helical" evidence="1">
    <location>
        <begin position="116"/>
        <end position="134"/>
    </location>
</feature>
<comment type="caution">
    <text evidence="3">The sequence shown here is derived from an EMBL/GenBank/DDBJ whole genome shotgun (WGS) entry which is preliminary data.</text>
</comment>
<accession>A0A928YUB1</accession>
<sequence>MLYILISAIASVSVAILLKQARHRGMDAAQLITWNYLAALTLCAVIFRPATEWATDHTLPWFSLLALSVVLPGIFLALSRSLHVAGLVKTEVAQRLSLLLSLSAAFIWFGETITPLKMAGLAVGLLAILGLITGRATNNNGSGQRVWPWLLLVWMGYALVDVLLKNIAAAGVPFSLSLLITFSIAFTGMMAWQLVRHFQGSQKLTVKHIAVGLVMGSLNFANIAFYVLAHQSLASQPAIVFAMMNILVVVLGTLAGVAIFKEKLGKQHWIAIGAALVAIGLLALSRHL</sequence>
<feature type="transmembrane region" description="Helical" evidence="1">
    <location>
        <begin position="176"/>
        <end position="195"/>
    </location>
</feature>
<keyword evidence="1" id="KW-1133">Transmembrane helix</keyword>
<dbReference type="SUPFAM" id="SSF103481">
    <property type="entry name" value="Multidrug resistance efflux transporter EmrE"/>
    <property type="match status" value="2"/>
</dbReference>
<feature type="transmembrane region" description="Helical" evidence="1">
    <location>
        <begin position="266"/>
        <end position="284"/>
    </location>
</feature>
<feature type="transmembrane region" description="Helical" evidence="1">
    <location>
        <begin position="207"/>
        <end position="228"/>
    </location>
</feature>
<keyword evidence="4" id="KW-1185">Reference proteome</keyword>
<evidence type="ECO:0000256" key="1">
    <source>
        <dbReference type="SAM" id="Phobius"/>
    </source>
</evidence>
<dbReference type="GO" id="GO:0016020">
    <property type="term" value="C:membrane"/>
    <property type="evidence" value="ECO:0007669"/>
    <property type="project" value="InterPro"/>
</dbReference>
<protein>
    <submittedName>
        <fullName evidence="3">DMT family transporter</fullName>
    </submittedName>
</protein>
<feature type="domain" description="EamA" evidence="2">
    <location>
        <begin position="2"/>
        <end position="132"/>
    </location>
</feature>
<organism evidence="3 4">
    <name type="scientific">Cellvibrio polysaccharolyticus</name>
    <dbReference type="NCBI Taxonomy" id="2082724"/>
    <lineage>
        <taxon>Bacteria</taxon>
        <taxon>Pseudomonadati</taxon>
        <taxon>Pseudomonadota</taxon>
        <taxon>Gammaproteobacteria</taxon>
        <taxon>Cellvibrionales</taxon>
        <taxon>Cellvibrionaceae</taxon>
        <taxon>Cellvibrio</taxon>
    </lineage>
</organism>
<dbReference type="InterPro" id="IPR000620">
    <property type="entry name" value="EamA_dom"/>
</dbReference>
<proteinExistence type="predicted"/>
<feature type="transmembrane region" description="Helical" evidence="1">
    <location>
        <begin position="92"/>
        <end position="109"/>
    </location>
</feature>
<dbReference type="Pfam" id="PF00892">
    <property type="entry name" value="EamA"/>
    <property type="match status" value="1"/>
</dbReference>
<evidence type="ECO:0000259" key="2">
    <source>
        <dbReference type="Pfam" id="PF00892"/>
    </source>
</evidence>
<feature type="transmembrane region" description="Helical" evidence="1">
    <location>
        <begin position="31"/>
        <end position="47"/>
    </location>
</feature>
<feature type="transmembrane region" description="Helical" evidence="1">
    <location>
        <begin position="240"/>
        <end position="260"/>
    </location>
</feature>
<feature type="transmembrane region" description="Helical" evidence="1">
    <location>
        <begin position="146"/>
        <end position="164"/>
    </location>
</feature>
<evidence type="ECO:0000313" key="4">
    <source>
        <dbReference type="Proteomes" id="UP000652567"/>
    </source>
</evidence>
<evidence type="ECO:0000313" key="3">
    <source>
        <dbReference type="EMBL" id="MBE8718481.1"/>
    </source>
</evidence>